<dbReference type="PANTHER" id="PTHR46652">
    <property type="entry name" value="LEUCINE-RICH REPEAT AND IQ DOMAIN-CONTAINING PROTEIN 1-RELATED"/>
    <property type="match status" value="1"/>
</dbReference>
<comment type="caution">
    <text evidence="3">The sequence shown here is derived from an EMBL/GenBank/DDBJ whole genome shotgun (WGS) entry which is preliminary data.</text>
</comment>
<sequence length="641" mass="69397">MVPNLPALRALLPKATPTRAWKAVRELAIVAPHVTRPALELAGEFAEIALPPTERLLKIWQKTPDPDGFAEFIVAPAFVREGRTELTVSGDSLPPGLRHLTNLRMIDLLRAGLYPDISELAGLTELTSLRLERASEVTDFTPLAALTRLESLHLAATRIKDLTPLLGMCRLTYLDLSATKVSSLAGAAVFARLEHLDLSGCEAIRDVSPLSGASGLRSLNLRGTSVASLTGLRDLPALEELTVGSELVSLDGVDALPSLRKLSLEYCDDLQRLDRGGPYPQVSELDLPFGPITDLGIVFRFPGLTAIRLWAFHGLTSLEALRGHPSLARVQVELGAKVKDLSPLGDLPALRELELLDLRSHDLTPLADLPPLAKLEISSKRLTTLNGIPEVRSLHLYDCPALYDLTTLGDGLEELSISKCPSVRDLRQITRLHGLKRLRMDSGQPMRITSLADLHGLDALTELTISADWRISLNGLEGLPALRELDFLSENPVTDLDKVGHPHLTKLGIAYRPLPGLGWLSAFPALTEILVSPESGLTSLDELAGNPSITTVGIFGPQVKDLTVLATLPALRELSIGYVDDFDAWVLPAALPGVEDLTILSIPGLRTLDGLPEMPDLRSMYIRSCPKLADLGPLRDVPSCP</sequence>
<evidence type="ECO:0000256" key="2">
    <source>
        <dbReference type="ARBA" id="ARBA00022737"/>
    </source>
</evidence>
<keyword evidence="1" id="KW-0433">Leucine-rich repeat</keyword>
<dbReference type="SUPFAM" id="SSF52058">
    <property type="entry name" value="L domain-like"/>
    <property type="match status" value="2"/>
</dbReference>
<reference evidence="3 4" key="1">
    <citation type="journal article" date="2019" name="Int. J. Syst. Evol. Microbiol.">
        <title>The Global Catalogue of Microorganisms (GCM) 10K type strain sequencing project: providing services to taxonomists for standard genome sequencing and annotation.</title>
        <authorList>
            <consortium name="The Broad Institute Genomics Platform"/>
            <consortium name="The Broad Institute Genome Sequencing Center for Infectious Disease"/>
            <person name="Wu L."/>
            <person name="Ma J."/>
        </authorList>
    </citation>
    <scope>NUCLEOTIDE SEQUENCE [LARGE SCALE GENOMIC DNA]</scope>
    <source>
        <strain evidence="3 4">JCM 11136</strain>
    </source>
</reference>
<evidence type="ECO:0000313" key="3">
    <source>
        <dbReference type="EMBL" id="GAA0925070.1"/>
    </source>
</evidence>
<protein>
    <recommendedName>
        <fullName evidence="5">Leucine-rich repeat domain-containing protein</fullName>
    </recommendedName>
</protein>
<evidence type="ECO:0000313" key="4">
    <source>
        <dbReference type="Proteomes" id="UP001501578"/>
    </source>
</evidence>
<dbReference type="EMBL" id="BAAAHQ010000011">
    <property type="protein sequence ID" value="GAA0925070.1"/>
    <property type="molecule type" value="Genomic_DNA"/>
</dbReference>
<keyword evidence="4" id="KW-1185">Reference proteome</keyword>
<dbReference type="Gene3D" id="3.80.10.10">
    <property type="entry name" value="Ribonuclease Inhibitor"/>
    <property type="match status" value="2"/>
</dbReference>
<keyword evidence="2" id="KW-0677">Repeat</keyword>
<accession>A0ABN1PBF7</accession>
<dbReference type="PANTHER" id="PTHR46652:SF3">
    <property type="entry name" value="LEUCINE-RICH REPEAT-CONTAINING PROTEIN 9"/>
    <property type="match status" value="1"/>
</dbReference>
<evidence type="ECO:0008006" key="5">
    <source>
        <dbReference type="Google" id="ProtNLM"/>
    </source>
</evidence>
<dbReference type="InterPro" id="IPR032675">
    <property type="entry name" value="LRR_dom_sf"/>
</dbReference>
<gene>
    <name evidence="3" type="ORF">GCM10009560_26260</name>
</gene>
<dbReference type="Proteomes" id="UP001501578">
    <property type="component" value="Unassembled WGS sequence"/>
</dbReference>
<dbReference type="RefSeq" id="WP_343950093.1">
    <property type="nucleotide sequence ID" value="NZ_BAAAHQ010000011.1"/>
</dbReference>
<evidence type="ECO:0000256" key="1">
    <source>
        <dbReference type="ARBA" id="ARBA00022614"/>
    </source>
</evidence>
<proteinExistence type="predicted"/>
<name>A0ABN1PBF7_9ACTN</name>
<organism evidence="3 4">
    <name type="scientific">Nonomuraea longicatena</name>
    <dbReference type="NCBI Taxonomy" id="83682"/>
    <lineage>
        <taxon>Bacteria</taxon>
        <taxon>Bacillati</taxon>
        <taxon>Actinomycetota</taxon>
        <taxon>Actinomycetes</taxon>
        <taxon>Streptosporangiales</taxon>
        <taxon>Streptosporangiaceae</taxon>
        <taxon>Nonomuraea</taxon>
    </lineage>
</organism>
<dbReference type="InterPro" id="IPR050836">
    <property type="entry name" value="SDS22/Internalin_LRR"/>
</dbReference>